<feature type="domain" description="Bacterial type II secretion system protein E" evidence="2">
    <location>
        <begin position="7"/>
        <end position="279"/>
    </location>
</feature>
<name>A0A1F5RVH2_9BACT</name>
<dbReference type="PANTHER" id="PTHR30486">
    <property type="entry name" value="TWITCHING MOTILITY PROTEIN PILT"/>
    <property type="match status" value="1"/>
</dbReference>
<comment type="caution">
    <text evidence="3">The sequence shown here is derived from an EMBL/GenBank/DDBJ whole genome shotgun (WGS) entry which is preliminary data.</text>
</comment>
<dbReference type="Gene3D" id="3.30.450.90">
    <property type="match status" value="1"/>
</dbReference>
<dbReference type="GO" id="GO:0016887">
    <property type="term" value="F:ATP hydrolysis activity"/>
    <property type="evidence" value="ECO:0007669"/>
    <property type="project" value="InterPro"/>
</dbReference>
<dbReference type="SUPFAM" id="SSF52540">
    <property type="entry name" value="P-loop containing nucleoside triphosphate hydrolases"/>
    <property type="match status" value="1"/>
</dbReference>
<dbReference type="PANTHER" id="PTHR30486:SF6">
    <property type="entry name" value="TYPE IV PILUS RETRACTATION ATPASE PILT"/>
    <property type="match status" value="1"/>
</dbReference>
<evidence type="ECO:0000313" key="4">
    <source>
        <dbReference type="Proteomes" id="UP000177691"/>
    </source>
</evidence>
<dbReference type="InterPro" id="IPR027417">
    <property type="entry name" value="P-loop_NTPase"/>
</dbReference>
<protein>
    <recommendedName>
        <fullName evidence="2">Bacterial type II secretion system protein E domain-containing protein</fullName>
    </recommendedName>
</protein>
<dbReference type="EMBL" id="MFFU01000045">
    <property type="protein sequence ID" value="OGF18437.1"/>
    <property type="molecule type" value="Genomic_DNA"/>
</dbReference>
<evidence type="ECO:0000259" key="2">
    <source>
        <dbReference type="Pfam" id="PF00437"/>
    </source>
</evidence>
<evidence type="ECO:0000256" key="1">
    <source>
        <dbReference type="ARBA" id="ARBA00006611"/>
    </source>
</evidence>
<dbReference type="Gene3D" id="3.40.50.300">
    <property type="entry name" value="P-loop containing nucleotide triphosphate hydrolases"/>
    <property type="match status" value="1"/>
</dbReference>
<reference evidence="3 4" key="1">
    <citation type="journal article" date="2016" name="Nat. Commun.">
        <title>Thousands of microbial genomes shed light on interconnected biogeochemical processes in an aquifer system.</title>
        <authorList>
            <person name="Anantharaman K."/>
            <person name="Brown C.T."/>
            <person name="Hug L.A."/>
            <person name="Sharon I."/>
            <person name="Castelle C.J."/>
            <person name="Probst A.J."/>
            <person name="Thomas B.C."/>
            <person name="Singh A."/>
            <person name="Wilkins M.J."/>
            <person name="Karaoz U."/>
            <person name="Brodie E.L."/>
            <person name="Williams K.H."/>
            <person name="Hubbard S.S."/>
            <person name="Banfield J.F."/>
        </authorList>
    </citation>
    <scope>NUCLEOTIDE SEQUENCE [LARGE SCALE GENOMIC DNA]</scope>
</reference>
<sequence length="357" mass="39404">MEVYNILFNRLLAETAKQQASELHLSVGSIPVIRKDGRLLKLAEEKLIEQELLAQMVNSFLEEEEKKILEDRRELTTVKTLGGHWRFKINIYYQKNLLAVSFRLIAGETRSLDAIAVPKAVADLSSLNSGLVVVAGPYGSGKTTTIGAMLEHVNQRQRKRILTLENPIEMFLISKESVIEQRLIGRDVKSLLDGLRYCQQEDIDILAVADIQEQFTDALPLVLEIASTNCLVLLEMSADTATRVIEKILNCYSSAKIDSARMLLADVLEGIVIQKLLPKNGGGTVLAAEVLIGASAIKSVIREGKLKQIETIIQTSGDQGMISMTQALVNLVRAGQVSQEDALAVAPRKDDFKIIIK</sequence>
<dbReference type="InterPro" id="IPR050921">
    <property type="entry name" value="T4SS_GSP_E_ATPase"/>
</dbReference>
<accession>A0A1F5RVH2</accession>
<dbReference type="Pfam" id="PF00437">
    <property type="entry name" value="T2SSE"/>
    <property type="match status" value="1"/>
</dbReference>
<organism evidence="3 4">
    <name type="scientific">Candidatus Falkowbacteria bacterium RIFCSPHIGHO2_02_FULL_45_15</name>
    <dbReference type="NCBI Taxonomy" id="1797987"/>
    <lineage>
        <taxon>Bacteria</taxon>
        <taxon>Candidatus Falkowiibacteriota</taxon>
    </lineage>
</organism>
<dbReference type="Proteomes" id="UP000177691">
    <property type="component" value="Unassembled WGS sequence"/>
</dbReference>
<evidence type="ECO:0000313" key="3">
    <source>
        <dbReference type="EMBL" id="OGF18437.1"/>
    </source>
</evidence>
<proteinExistence type="inferred from homology"/>
<gene>
    <name evidence="3" type="ORF">A3D54_00460</name>
</gene>
<dbReference type="AlphaFoldDB" id="A0A1F5RVH2"/>
<comment type="similarity">
    <text evidence="1">Belongs to the GSP E family.</text>
</comment>
<dbReference type="InterPro" id="IPR001482">
    <property type="entry name" value="T2SS/T4SS_dom"/>
</dbReference>